<sequence length="201" mass="22082">MEQQQLKKNNNTNMVEGQKKILGLVHEDDDFFSHSSSSVSSSNSSSTSIGSDDSFEEVTSSPSSSSSSIDHQLAHDDPLSDMSSLFQQLPIKRGLSRFYEGKSQSFTSLANVRSLEDLAKAENPYNKRLKYSRSYGGALGAYERHNTNNNIKRGMHSNSRRSCSLLISARRGSANNLPPIPSPHHRSANTSTIPSQTVLFA</sequence>
<organism evidence="4 5">
    <name type="scientific">Arachis hypogaea</name>
    <name type="common">Peanut</name>
    <dbReference type="NCBI Taxonomy" id="3818"/>
    <lineage>
        <taxon>Eukaryota</taxon>
        <taxon>Viridiplantae</taxon>
        <taxon>Streptophyta</taxon>
        <taxon>Embryophyta</taxon>
        <taxon>Tracheophyta</taxon>
        <taxon>Spermatophyta</taxon>
        <taxon>Magnoliopsida</taxon>
        <taxon>eudicotyledons</taxon>
        <taxon>Gunneridae</taxon>
        <taxon>Pentapetalae</taxon>
        <taxon>rosids</taxon>
        <taxon>fabids</taxon>
        <taxon>Fabales</taxon>
        <taxon>Fabaceae</taxon>
        <taxon>Papilionoideae</taxon>
        <taxon>50 kb inversion clade</taxon>
        <taxon>dalbergioids sensu lato</taxon>
        <taxon>Dalbergieae</taxon>
        <taxon>Pterocarpus clade</taxon>
        <taxon>Arachis</taxon>
    </lineage>
</organism>
<feature type="region of interest" description="Disordered" evidence="3">
    <location>
        <begin position="32"/>
        <end position="76"/>
    </location>
</feature>
<dbReference type="EMBL" id="SDMP01000003">
    <property type="protein sequence ID" value="RYR65297.1"/>
    <property type="molecule type" value="Genomic_DNA"/>
</dbReference>
<keyword evidence="2" id="KW-0539">Nucleus</keyword>
<dbReference type="GO" id="GO:0005634">
    <property type="term" value="C:nucleus"/>
    <property type="evidence" value="ECO:0007669"/>
    <property type="project" value="UniProtKB-SubCell"/>
</dbReference>
<evidence type="ECO:0000256" key="2">
    <source>
        <dbReference type="ARBA" id="ARBA00023242"/>
    </source>
</evidence>
<feature type="compositionally biased region" description="Polar residues" evidence="3">
    <location>
        <begin position="1"/>
        <end position="15"/>
    </location>
</feature>
<evidence type="ECO:0000313" key="5">
    <source>
        <dbReference type="Proteomes" id="UP000289738"/>
    </source>
</evidence>
<dbReference type="GO" id="GO:0006950">
    <property type="term" value="P:response to stress"/>
    <property type="evidence" value="ECO:0007669"/>
    <property type="project" value="UniProtKB-ARBA"/>
</dbReference>
<feature type="region of interest" description="Disordered" evidence="3">
    <location>
        <begin position="1"/>
        <end position="20"/>
    </location>
</feature>
<accession>A0A445DQ45</accession>
<reference evidence="4 5" key="1">
    <citation type="submission" date="2019-01" db="EMBL/GenBank/DDBJ databases">
        <title>Sequencing of cultivated peanut Arachis hypogaea provides insights into genome evolution and oil improvement.</title>
        <authorList>
            <person name="Chen X."/>
        </authorList>
    </citation>
    <scope>NUCLEOTIDE SEQUENCE [LARGE SCALE GENOMIC DNA]</scope>
    <source>
        <strain evidence="5">cv. Fuhuasheng</strain>
        <tissue evidence="4">Leaves</tissue>
    </source>
</reference>
<evidence type="ECO:0000313" key="4">
    <source>
        <dbReference type="EMBL" id="RYR65297.1"/>
    </source>
</evidence>
<comment type="subcellular location">
    <subcellularLocation>
        <location evidence="1">Nucleus</location>
    </subcellularLocation>
</comment>
<proteinExistence type="predicted"/>
<feature type="region of interest" description="Disordered" evidence="3">
    <location>
        <begin position="175"/>
        <end position="201"/>
    </location>
</feature>
<dbReference type="OrthoDB" id="1938584at2759"/>
<dbReference type="PANTHER" id="PTHR33172">
    <property type="entry name" value="OS08G0516900 PROTEIN"/>
    <property type="match status" value="1"/>
</dbReference>
<name>A0A445DQ45_ARAHY</name>
<dbReference type="InterPro" id="IPR051992">
    <property type="entry name" value="OxStress_Response_Reg"/>
</dbReference>
<dbReference type="Gramene" id="arahy.Tifrunner.gnm2.ann2.Ah03g494600.1">
    <property type="protein sequence ID" value="arahy.Tifrunner.gnm2.ann2.Ah03g494600.1-CDS"/>
    <property type="gene ID" value="arahy.Tifrunner.gnm2.ann2.Ah03g494600"/>
</dbReference>
<dbReference type="PANTHER" id="PTHR33172:SF29">
    <property type="entry name" value="OS06G0559400 PROTEIN"/>
    <property type="match status" value="1"/>
</dbReference>
<dbReference type="AlphaFoldDB" id="A0A445DQ45"/>
<protein>
    <recommendedName>
        <fullName evidence="6">Oxidative stress 3</fullName>
    </recommendedName>
</protein>
<evidence type="ECO:0008006" key="6">
    <source>
        <dbReference type="Google" id="ProtNLM"/>
    </source>
</evidence>
<evidence type="ECO:0000256" key="1">
    <source>
        <dbReference type="ARBA" id="ARBA00004123"/>
    </source>
</evidence>
<comment type="caution">
    <text evidence="4">The sequence shown here is derived from an EMBL/GenBank/DDBJ whole genome shotgun (WGS) entry which is preliminary data.</text>
</comment>
<evidence type="ECO:0000256" key="3">
    <source>
        <dbReference type="SAM" id="MobiDB-lite"/>
    </source>
</evidence>
<dbReference type="STRING" id="3818.A0A445DQ45"/>
<feature type="compositionally biased region" description="Polar residues" evidence="3">
    <location>
        <begin position="188"/>
        <end position="201"/>
    </location>
</feature>
<gene>
    <name evidence="4" type="ORF">Ahy_A03g011236</name>
</gene>
<feature type="compositionally biased region" description="Low complexity" evidence="3">
    <location>
        <begin position="33"/>
        <end position="52"/>
    </location>
</feature>
<dbReference type="Proteomes" id="UP000289738">
    <property type="component" value="Chromosome A03"/>
</dbReference>
<keyword evidence="5" id="KW-1185">Reference proteome</keyword>